<dbReference type="InterPro" id="IPR020846">
    <property type="entry name" value="MFS_dom"/>
</dbReference>
<feature type="transmembrane region" description="Helical" evidence="7">
    <location>
        <begin position="49"/>
        <end position="65"/>
    </location>
</feature>
<name>A0A445N0X9_9BACT</name>
<dbReference type="GO" id="GO:0022857">
    <property type="term" value="F:transmembrane transporter activity"/>
    <property type="evidence" value="ECO:0007669"/>
    <property type="project" value="InterPro"/>
</dbReference>
<dbReference type="GO" id="GO:0005886">
    <property type="term" value="C:plasma membrane"/>
    <property type="evidence" value="ECO:0007669"/>
    <property type="project" value="UniProtKB-SubCell"/>
</dbReference>
<evidence type="ECO:0000256" key="5">
    <source>
        <dbReference type="ARBA" id="ARBA00022989"/>
    </source>
</evidence>
<feature type="transmembrane region" description="Helical" evidence="7">
    <location>
        <begin position="165"/>
        <end position="185"/>
    </location>
</feature>
<dbReference type="PROSITE" id="PS50850">
    <property type="entry name" value="MFS"/>
    <property type="match status" value="1"/>
</dbReference>
<dbReference type="InterPro" id="IPR004638">
    <property type="entry name" value="EmrB-like"/>
</dbReference>
<dbReference type="SUPFAM" id="SSF103473">
    <property type="entry name" value="MFS general substrate transporter"/>
    <property type="match status" value="1"/>
</dbReference>
<dbReference type="EMBL" id="OJIN01000201">
    <property type="protein sequence ID" value="SPD75400.1"/>
    <property type="molecule type" value="Genomic_DNA"/>
</dbReference>
<keyword evidence="5 7" id="KW-1133">Transmembrane helix</keyword>
<dbReference type="PRINTS" id="PR01036">
    <property type="entry name" value="TCRTETB"/>
</dbReference>
<feature type="transmembrane region" description="Helical" evidence="7">
    <location>
        <begin position="326"/>
        <end position="344"/>
    </location>
</feature>
<dbReference type="AlphaFoldDB" id="A0A445N0X9"/>
<feature type="transmembrane region" description="Helical" evidence="7">
    <location>
        <begin position="107"/>
        <end position="127"/>
    </location>
</feature>
<organism evidence="9">
    <name type="scientific">uncultured Desulfobacterium sp</name>
    <dbReference type="NCBI Taxonomy" id="201089"/>
    <lineage>
        <taxon>Bacteria</taxon>
        <taxon>Pseudomonadati</taxon>
        <taxon>Thermodesulfobacteriota</taxon>
        <taxon>Desulfobacteria</taxon>
        <taxon>Desulfobacterales</taxon>
        <taxon>Desulfobacteriaceae</taxon>
        <taxon>Desulfobacterium</taxon>
        <taxon>environmental samples</taxon>
    </lineage>
</organism>
<feature type="transmembrane region" description="Helical" evidence="7">
    <location>
        <begin position="139"/>
        <end position="159"/>
    </location>
</feature>
<feature type="transmembrane region" description="Helical" evidence="7">
    <location>
        <begin position="350"/>
        <end position="375"/>
    </location>
</feature>
<keyword evidence="4 7" id="KW-0812">Transmembrane</keyword>
<dbReference type="PANTHER" id="PTHR23501">
    <property type="entry name" value="MAJOR FACILITATOR SUPERFAMILY"/>
    <property type="match status" value="1"/>
</dbReference>
<keyword evidence="3" id="KW-1003">Cell membrane</keyword>
<dbReference type="NCBIfam" id="TIGR00711">
    <property type="entry name" value="efflux_EmrB"/>
    <property type="match status" value="1"/>
</dbReference>
<feature type="transmembrane region" description="Helical" evidence="7">
    <location>
        <begin position="458"/>
        <end position="477"/>
    </location>
</feature>
<dbReference type="FunFam" id="1.20.1720.10:FF:000004">
    <property type="entry name" value="EmrB/QacA family drug resistance transporter"/>
    <property type="match status" value="1"/>
</dbReference>
<feature type="transmembrane region" description="Helical" evidence="7">
    <location>
        <begin position="225"/>
        <end position="246"/>
    </location>
</feature>
<dbReference type="InterPro" id="IPR036259">
    <property type="entry name" value="MFS_trans_sf"/>
</dbReference>
<evidence type="ECO:0000256" key="6">
    <source>
        <dbReference type="ARBA" id="ARBA00023136"/>
    </source>
</evidence>
<dbReference type="PANTHER" id="PTHR23501:SF191">
    <property type="entry name" value="VACUOLAR BASIC AMINO ACID TRANSPORTER 4"/>
    <property type="match status" value="1"/>
</dbReference>
<feature type="transmembrane region" description="Helical" evidence="7">
    <location>
        <begin position="258"/>
        <end position="275"/>
    </location>
</feature>
<evidence type="ECO:0000256" key="4">
    <source>
        <dbReference type="ARBA" id="ARBA00022692"/>
    </source>
</evidence>
<dbReference type="CDD" id="cd17502">
    <property type="entry name" value="MFS_Azr1_MDR_like"/>
    <property type="match status" value="1"/>
</dbReference>
<evidence type="ECO:0000256" key="3">
    <source>
        <dbReference type="ARBA" id="ARBA00022475"/>
    </source>
</evidence>
<evidence type="ECO:0000256" key="7">
    <source>
        <dbReference type="SAM" id="Phobius"/>
    </source>
</evidence>
<feature type="transmembrane region" description="Helical" evidence="7">
    <location>
        <begin position="77"/>
        <end position="95"/>
    </location>
</feature>
<reference evidence="9" key="1">
    <citation type="submission" date="2018-01" db="EMBL/GenBank/DDBJ databases">
        <authorList>
            <person name="Regsiter A."/>
            <person name="William W."/>
        </authorList>
    </citation>
    <scope>NUCLEOTIDE SEQUENCE</scope>
    <source>
        <strain evidence="9">TRIP AH-1</strain>
    </source>
</reference>
<evidence type="ECO:0000313" key="9">
    <source>
        <dbReference type="EMBL" id="SPD75400.1"/>
    </source>
</evidence>
<proteinExistence type="predicted"/>
<accession>A0A445N0X9</accession>
<dbReference type="InterPro" id="IPR011701">
    <property type="entry name" value="MFS"/>
</dbReference>
<gene>
    <name evidence="9" type="ORF">PITCH_A580003</name>
</gene>
<evidence type="ECO:0000259" key="8">
    <source>
        <dbReference type="PROSITE" id="PS50850"/>
    </source>
</evidence>
<feature type="transmembrane region" description="Helical" evidence="7">
    <location>
        <begin position="396"/>
        <end position="416"/>
    </location>
</feature>
<sequence length="486" mass="51580">MKEMSDSKVAIVTLGVMLSLFMSAIEMTVVATAMPTIVNQLGGLNRYSWVFSAYMVASTTTIPIYGKFSDTYGRKTIFLIAMALFLTGSMLSGQSHSMDQLICFRTLQGMGAGGLMPLSFIIIGDMFSFEERARMQGFFSGVWGFASIVGPLLGGFLVDKLSWRWVFYVNLLPGCLASILLLAGLREGNEKKAHPRIDYLGAVLLTSGVVVLLLSLFQLGTFSGLVLLISSAILFIALVVAERAAADPILPLTLFRERLFAVGIAHGILAGWVLFGSTSFVPLFVQLSLEKSATVAGSALTPQMLGWVFSSVIGTRLLLHYSYRTIVLVGMVLLTLGALFMSLVTTDTSIIRVMLNMVLMGVGMGLTVPAFMIAIQNSVDRNKLGTATATLQFSRVIGGALGVSVMGLILSVRLAANLKAAGVHPEVMSLQDLMKPFSTSAAAADATLRGALTGAVESVFVAALAAAVVGLVVTAFTPKGGIRRNG</sequence>
<dbReference type="Gene3D" id="1.20.1720.10">
    <property type="entry name" value="Multidrug resistance protein D"/>
    <property type="match status" value="1"/>
</dbReference>
<comment type="subcellular location">
    <subcellularLocation>
        <location evidence="1">Cell membrane</location>
        <topology evidence="1">Multi-pass membrane protein</topology>
    </subcellularLocation>
</comment>
<feature type="transmembrane region" description="Helical" evidence="7">
    <location>
        <begin position="197"/>
        <end position="219"/>
    </location>
</feature>
<evidence type="ECO:0000256" key="1">
    <source>
        <dbReference type="ARBA" id="ARBA00004651"/>
    </source>
</evidence>
<keyword evidence="6 7" id="KW-0472">Membrane</keyword>
<feature type="domain" description="Major facilitator superfamily (MFS) profile" evidence="8">
    <location>
        <begin position="12"/>
        <end position="482"/>
    </location>
</feature>
<evidence type="ECO:0000256" key="2">
    <source>
        <dbReference type="ARBA" id="ARBA00022448"/>
    </source>
</evidence>
<feature type="transmembrane region" description="Helical" evidence="7">
    <location>
        <begin position="295"/>
        <end position="319"/>
    </location>
</feature>
<dbReference type="Gene3D" id="1.20.1250.20">
    <property type="entry name" value="MFS general substrate transporter like domains"/>
    <property type="match status" value="1"/>
</dbReference>
<keyword evidence="2" id="KW-0813">Transport</keyword>
<dbReference type="Pfam" id="PF07690">
    <property type="entry name" value="MFS_1"/>
    <property type="match status" value="1"/>
</dbReference>
<protein>
    <submittedName>
        <fullName evidence="9">Drug resistance transporter, EmrB/QacA subfamily</fullName>
    </submittedName>
</protein>